<dbReference type="InterPro" id="IPR051741">
    <property type="entry name" value="PAR6_homolog"/>
</dbReference>
<dbReference type="AlphaFoldDB" id="A0A183VG51"/>
<evidence type="ECO:0000259" key="2">
    <source>
        <dbReference type="PROSITE" id="PS50106"/>
    </source>
</evidence>
<sequence length="192" mass="21046">MTQRLTPWGVVPLNGIFISRLLENGLAASTNLLAINDEIIEVNGIEAAVKYSILQVAGKSLDQVTDMMIANAANLILTVKPAIQPYMRNNTQPPFLAPPNYATLPPLATSRRSPMLPSIRSFSRSSTWRLSDKIRLPSLRSTISGDSSDKSSSTQSASRKDSKEGRKKRRPMSVHFGAISLLSPKPRNITVF</sequence>
<feature type="compositionally biased region" description="Low complexity" evidence="1">
    <location>
        <begin position="141"/>
        <end position="157"/>
    </location>
</feature>
<dbReference type="SUPFAM" id="SSF50156">
    <property type="entry name" value="PDZ domain-like"/>
    <property type="match status" value="1"/>
</dbReference>
<keyword evidence="4" id="KW-1185">Reference proteome</keyword>
<evidence type="ECO:0000313" key="3">
    <source>
        <dbReference type="EMBL" id="VDM51042.1"/>
    </source>
</evidence>
<accession>A0A183VG51</accession>
<evidence type="ECO:0000313" key="4">
    <source>
        <dbReference type="Proteomes" id="UP000050794"/>
    </source>
</evidence>
<dbReference type="WBParaSite" id="TCNE_0001972501-mRNA-1">
    <property type="protein sequence ID" value="TCNE_0001972501-mRNA-1"/>
    <property type="gene ID" value="TCNE_0001972501"/>
</dbReference>
<dbReference type="InterPro" id="IPR001478">
    <property type="entry name" value="PDZ"/>
</dbReference>
<evidence type="ECO:0000256" key="1">
    <source>
        <dbReference type="SAM" id="MobiDB-lite"/>
    </source>
</evidence>
<reference evidence="5" key="1">
    <citation type="submission" date="2016-06" db="UniProtKB">
        <authorList>
            <consortium name="WormBaseParasite"/>
        </authorList>
    </citation>
    <scope>IDENTIFICATION</scope>
</reference>
<dbReference type="EMBL" id="UYWY01027381">
    <property type="protein sequence ID" value="VDM51042.1"/>
    <property type="molecule type" value="Genomic_DNA"/>
</dbReference>
<feature type="domain" description="PDZ" evidence="2">
    <location>
        <begin position="15"/>
        <end position="83"/>
    </location>
</feature>
<dbReference type="GO" id="GO:0007098">
    <property type="term" value="P:centrosome cycle"/>
    <property type="evidence" value="ECO:0007669"/>
    <property type="project" value="TreeGrafter"/>
</dbReference>
<dbReference type="Proteomes" id="UP000050794">
    <property type="component" value="Unassembled WGS sequence"/>
</dbReference>
<organism evidence="4 5">
    <name type="scientific">Toxocara canis</name>
    <name type="common">Canine roundworm</name>
    <dbReference type="NCBI Taxonomy" id="6265"/>
    <lineage>
        <taxon>Eukaryota</taxon>
        <taxon>Metazoa</taxon>
        <taxon>Ecdysozoa</taxon>
        <taxon>Nematoda</taxon>
        <taxon>Chromadorea</taxon>
        <taxon>Rhabditida</taxon>
        <taxon>Spirurina</taxon>
        <taxon>Ascaridomorpha</taxon>
        <taxon>Ascaridoidea</taxon>
        <taxon>Toxocaridae</taxon>
        <taxon>Toxocara</taxon>
    </lineage>
</organism>
<dbReference type="Gene3D" id="2.30.42.10">
    <property type="match status" value="1"/>
</dbReference>
<dbReference type="PROSITE" id="PS50106">
    <property type="entry name" value="PDZ"/>
    <property type="match status" value="1"/>
</dbReference>
<dbReference type="PANTHER" id="PTHR14102">
    <property type="entry name" value="PAR-6-RELATED"/>
    <property type="match status" value="1"/>
</dbReference>
<proteinExistence type="predicted"/>
<name>A0A183VG51_TOXCA</name>
<reference evidence="3 4" key="2">
    <citation type="submission" date="2018-11" db="EMBL/GenBank/DDBJ databases">
        <authorList>
            <consortium name="Pathogen Informatics"/>
        </authorList>
    </citation>
    <scope>NUCLEOTIDE SEQUENCE [LARGE SCALE GENOMIC DNA]</scope>
</reference>
<gene>
    <name evidence="3" type="ORF">TCNE_LOCUS19721</name>
</gene>
<dbReference type="PANTHER" id="PTHR14102:SF11">
    <property type="entry name" value="LD29223P"/>
    <property type="match status" value="1"/>
</dbReference>
<dbReference type="InterPro" id="IPR036034">
    <property type="entry name" value="PDZ_sf"/>
</dbReference>
<dbReference type="Pfam" id="PF00595">
    <property type="entry name" value="PDZ"/>
    <property type="match status" value="1"/>
</dbReference>
<evidence type="ECO:0000313" key="5">
    <source>
        <dbReference type="WBParaSite" id="TCNE_0001972501-mRNA-1"/>
    </source>
</evidence>
<protein>
    <submittedName>
        <fullName evidence="5">PDZ domain-containing protein</fullName>
    </submittedName>
</protein>
<feature type="region of interest" description="Disordered" evidence="1">
    <location>
        <begin position="140"/>
        <end position="176"/>
    </location>
</feature>